<comment type="caution">
    <text evidence="2">The sequence shown here is derived from an EMBL/GenBank/DDBJ whole genome shotgun (WGS) entry which is preliminary data.</text>
</comment>
<feature type="transmembrane region" description="Helical" evidence="1">
    <location>
        <begin position="6"/>
        <end position="22"/>
    </location>
</feature>
<gene>
    <name evidence="2" type="ORF">GCM10022277_16240</name>
</gene>
<name>A0ABP7MDZ1_9GAMM</name>
<feature type="transmembrane region" description="Helical" evidence="1">
    <location>
        <begin position="79"/>
        <end position="98"/>
    </location>
</feature>
<accession>A0ABP7MDZ1</accession>
<keyword evidence="1" id="KW-1133">Transmembrane helix</keyword>
<dbReference type="EMBL" id="BAABBN010000004">
    <property type="protein sequence ID" value="GAA3921200.1"/>
    <property type="molecule type" value="Genomic_DNA"/>
</dbReference>
<organism evidence="2 3">
    <name type="scientific">Litoribacillus peritrichatus</name>
    <dbReference type="NCBI Taxonomy" id="718191"/>
    <lineage>
        <taxon>Bacteria</taxon>
        <taxon>Pseudomonadati</taxon>
        <taxon>Pseudomonadota</taxon>
        <taxon>Gammaproteobacteria</taxon>
        <taxon>Oceanospirillales</taxon>
        <taxon>Oceanospirillaceae</taxon>
        <taxon>Litoribacillus</taxon>
    </lineage>
</organism>
<keyword evidence="1" id="KW-0812">Transmembrane</keyword>
<keyword evidence="1" id="KW-0472">Membrane</keyword>
<feature type="transmembrane region" description="Helical" evidence="1">
    <location>
        <begin position="51"/>
        <end position="73"/>
    </location>
</feature>
<evidence type="ECO:0000313" key="3">
    <source>
        <dbReference type="Proteomes" id="UP001501565"/>
    </source>
</evidence>
<proteinExistence type="predicted"/>
<protein>
    <submittedName>
        <fullName evidence="2">Uncharacterized protein</fullName>
    </submittedName>
</protein>
<reference evidence="3" key="1">
    <citation type="journal article" date="2019" name="Int. J. Syst. Evol. Microbiol.">
        <title>The Global Catalogue of Microorganisms (GCM) 10K type strain sequencing project: providing services to taxonomists for standard genome sequencing and annotation.</title>
        <authorList>
            <consortium name="The Broad Institute Genomics Platform"/>
            <consortium name="The Broad Institute Genome Sequencing Center for Infectious Disease"/>
            <person name="Wu L."/>
            <person name="Ma J."/>
        </authorList>
    </citation>
    <scope>NUCLEOTIDE SEQUENCE [LARGE SCALE GENOMIC DNA]</scope>
    <source>
        <strain evidence="3">JCM 17551</strain>
    </source>
</reference>
<dbReference type="Proteomes" id="UP001501565">
    <property type="component" value="Unassembled WGS sequence"/>
</dbReference>
<feature type="transmembrane region" description="Helical" evidence="1">
    <location>
        <begin position="119"/>
        <end position="141"/>
    </location>
</feature>
<evidence type="ECO:0000256" key="1">
    <source>
        <dbReference type="SAM" id="Phobius"/>
    </source>
</evidence>
<evidence type="ECO:0000313" key="2">
    <source>
        <dbReference type="EMBL" id="GAA3921200.1"/>
    </source>
</evidence>
<sequence length="144" mass="16344">MLEIILILNALWFAMGFNVFSIRNKIFAKLVVPRAHRDTPVFKILAESGRFLGGFNLAFALLNLLLLINLNAFDKDLQWAILLFVNAVAHGTQFVFNLPIALENRKGRGVWQVLKGTMLFIFINDFLLMVLNAVFAAAYLLELF</sequence>
<dbReference type="RefSeq" id="WP_344797324.1">
    <property type="nucleotide sequence ID" value="NZ_BAABBN010000004.1"/>
</dbReference>
<keyword evidence="3" id="KW-1185">Reference proteome</keyword>